<sequence>MSNFCYVWEKVQSDDKREVMIMMEMLVLALFIGGAFIIQQLLGFIQVKHFTNEFVAMRKKGKVAIGRRPGKFRAGTIVMFAIDKTGKILEAKRLQGVTIMARMKTLEGFKGKYLNRLTPSDMAHCNKLLRLAIEDAQKNYRTVISGGVIPEKPSPFKSILLKAERMVTAKKS</sequence>
<protein>
    <submittedName>
        <fullName evidence="2">DNA-binding transcriptional regulator of glucitol operon</fullName>
    </submittedName>
</protein>
<dbReference type="Proteomes" id="UP000237797">
    <property type="component" value="Unassembled WGS sequence"/>
</dbReference>
<dbReference type="GO" id="GO:0003677">
    <property type="term" value="F:DNA binding"/>
    <property type="evidence" value="ECO:0007669"/>
    <property type="project" value="UniProtKB-KW"/>
</dbReference>
<reference evidence="2 3" key="1">
    <citation type="submission" date="2018-03" db="EMBL/GenBank/DDBJ databases">
        <title>Genomic Encyclopedia of Archaeal and Bacterial Type Strains, Phase II (KMG-II): from individual species to whole genera.</title>
        <authorList>
            <person name="Goeker M."/>
        </authorList>
    </citation>
    <scope>NUCLEOTIDE SEQUENCE [LARGE SCALE GENOMIC DNA]</scope>
    <source>
        <strain evidence="2 3">DSM 44946</strain>
    </source>
</reference>
<accession>A0A2T0LE87</accession>
<evidence type="ECO:0000256" key="1">
    <source>
        <dbReference type="SAM" id="Phobius"/>
    </source>
</evidence>
<name>A0A2T0LE87_9BACL</name>
<evidence type="ECO:0000313" key="2">
    <source>
        <dbReference type="EMBL" id="PRX40419.1"/>
    </source>
</evidence>
<feature type="transmembrane region" description="Helical" evidence="1">
    <location>
        <begin position="20"/>
        <end position="38"/>
    </location>
</feature>
<dbReference type="Pfam" id="PF06923">
    <property type="entry name" value="GutM"/>
    <property type="match status" value="1"/>
</dbReference>
<dbReference type="PIRSF" id="PIRSF011474">
    <property type="entry name" value="Glucitol_operon_activator"/>
    <property type="match status" value="1"/>
</dbReference>
<comment type="caution">
    <text evidence="2">The sequence shown here is derived from an EMBL/GenBank/DDBJ whole genome shotgun (WGS) entry which is preliminary data.</text>
</comment>
<evidence type="ECO:0000313" key="3">
    <source>
        <dbReference type="Proteomes" id="UP000237797"/>
    </source>
</evidence>
<keyword evidence="1" id="KW-0812">Transmembrane</keyword>
<keyword evidence="1" id="KW-1133">Transmembrane helix</keyword>
<organism evidence="2 3">
    <name type="scientific">Planifilum fimeticola</name>
    <dbReference type="NCBI Taxonomy" id="201975"/>
    <lineage>
        <taxon>Bacteria</taxon>
        <taxon>Bacillati</taxon>
        <taxon>Bacillota</taxon>
        <taxon>Bacilli</taxon>
        <taxon>Bacillales</taxon>
        <taxon>Thermoactinomycetaceae</taxon>
        <taxon>Planifilum</taxon>
    </lineage>
</organism>
<keyword evidence="1" id="KW-0472">Membrane</keyword>
<dbReference type="InterPro" id="IPR009693">
    <property type="entry name" value="Glucitol_operon_activator"/>
</dbReference>
<dbReference type="AlphaFoldDB" id="A0A2T0LE87"/>
<keyword evidence="3" id="KW-1185">Reference proteome</keyword>
<keyword evidence="2" id="KW-0238">DNA-binding</keyword>
<dbReference type="EMBL" id="PVNE01000013">
    <property type="protein sequence ID" value="PRX40419.1"/>
    <property type="molecule type" value="Genomic_DNA"/>
</dbReference>
<gene>
    <name evidence="2" type="ORF">CLV97_1135</name>
</gene>
<proteinExistence type="predicted"/>